<dbReference type="Pfam" id="PF00672">
    <property type="entry name" value="HAMP"/>
    <property type="match status" value="1"/>
</dbReference>
<evidence type="ECO:0000256" key="7">
    <source>
        <dbReference type="ARBA" id="ARBA00022777"/>
    </source>
</evidence>
<dbReference type="SUPFAM" id="SSF158472">
    <property type="entry name" value="HAMP domain-like"/>
    <property type="match status" value="1"/>
</dbReference>
<dbReference type="PROSITE" id="PS50885">
    <property type="entry name" value="HAMP"/>
    <property type="match status" value="1"/>
</dbReference>
<keyword evidence="10 12" id="KW-0472">Membrane</keyword>
<name>A0ABZ1HNB6_STRPH</name>
<keyword evidence="16" id="KW-1185">Reference proteome</keyword>
<protein>
    <recommendedName>
        <fullName evidence="3">histidine kinase</fullName>
        <ecNumber evidence="3">2.7.13.3</ecNumber>
    </recommendedName>
</protein>
<dbReference type="RefSeq" id="WP_326761957.1">
    <property type="nucleotide sequence ID" value="NZ_CP108382.1"/>
</dbReference>
<dbReference type="Gene3D" id="6.10.340.10">
    <property type="match status" value="1"/>
</dbReference>
<feature type="transmembrane region" description="Helical" evidence="12">
    <location>
        <begin position="16"/>
        <end position="39"/>
    </location>
</feature>
<evidence type="ECO:0000256" key="4">
    <source>
        <dbReference type="ARBA" id="ARBA00022553"/>
    </source>
</evidence>
<dbReference type="CDD" id="cd06225">
    <property type="entry name" value="HAMP"/>
    <property type="match status" value="1"/>
</dbReference>
<dbReference type="SUPFAM" id="SSF47384">
    <property type="entry name" value="Homodimeric domain of signal transducing histidine kinase"/>
    <property type="match status" value="1"/>
</dbReference>
<organism evidence="15 16">
    <name type="scientific">Streptomyces phaeochromogenes</name>
    <dbReference type="NCBI Taxonomy" id="1923"/>
    <lineage>
        <taxon>Bacteria</taxon>
        <taxon>Bacillati</taxon>
        <taxon>Actinomycetota</taxon>
        <taxon>Actinomycetes</taxon>
        <taxon>Kitasatosporales</taxon>
        <taxon>Streptomycetaceae</taxon>
        <taxon>Streptomyces</taxon>
        <taxon>Streptomyces phaeochromogenes group</taxon>
    </lineage>
</organism>
<evidence type="ECO:0000313" key="16">
    <source>
        <dbReference type="Proteomes" id="UP001340816"/>
    </source>
</evidence>
<dbReference type="InterPro" id="IPR036890">
    <property type="entry name" value="HATPase_C_sf"/>
</dbReference>
<dbReference type="Gene3D" id="3.30.565.10">
    <property type="entry name" value="Histidine kinase-like ATPase, C-terminal domain"/>
    <property type="match status" value="1"/>
</dbReference>
<dbReference type="PRINTS" id="PR00344">
    <property type="entry name" value="BCTRLSENSOR"/>
</dbReference>
<dbReference type="EC" id="2.7.13.3" evidence="3"/>
<dbReference type="Proteomes" id="UP001340816">
    <property type="component" value="Chromosome"/>
</dbReference>
<dbReference type="GO" id="GO:0016301">
    <property type="term" value="F:kinase activity"/>
    <property type="evidence" value="ECO:0007669"/>
    <property type="project" value="UniProtKB-KW"/>
</dbReference>
<keyword evidence="9" id="KW-0902">Two-component regulatory system</keyword>
<dbReference type="InterPro" id="IPR003660">
    <property type="entry name" value="HAMP_dom"/>
</dbReference>
<dbReference type="Pfam" id="PF02518">
    <property type="entry name" value="HATPase_c"/>
    <property type="match status" value="1"/>
</dbReference>
<dbReference type="InterPro" id="IPR004358">
    <property type="entry name" value="Sig_transdc_His_kin-like_C"/>
</dbReference>
<dbReference type="InterPro" id="IPR036097">
    <property type="entry name" value="HisK_dim/P_sf"/>
</dbReference>
<sequence length="463" mass="49478">MLRARWWRNRPLRTRISILLIVLFNGVLTVTSIVTFSVLRSSLYKELDHRLTTTTAGMATADSAGVGIGGKDSTEYGWLRFGGDLYIALLSGDERPRGPGPRFPDPPPPTDTPVTVPAAGSTSSAEYRLAVARLADGRTAVAAVDTAATEAAVRRAVLVVVAVQLLADVVLAVLGVLVVRRSLRPLEDAARTADRVAAGDFAPRLVDARIGPKTEVGRLAGALNRMLDQIHTALAARDASEERLRLFVADASHELRTPLQSIRGYGELYQQGALPDTRAVDEAVERMLAEVHRMTRLVESLLMLARFDEDDPDELEPVDLGRVVTESCRDAAAVEPARPWAVTVASEVTVRGDEAQLRGVVANLLANVRMHTPADATCSVDLSVADGRAVLRVADEGPGIPAEALPHVFDRFYRADRSRSRARGGSGLGLSIVAAVADLHGGTVRVDSPPGGGTLVELTLPVM</sequence>
<dbReference type="PANTHER" id="PTHR45436">
    <property type="entry name" value="SENSOR HISTIDINE KINASE YKOH"/>
    <property type="match status" value="1"/>
</dbReference>
<keyword evidence="5" id="KW-0808">Transferase</keyword>
<dbReference type="SMART" id="SM00388">
    <property type="entry name" value="HisKA"/>
    <property type="match status" value="1"/>
</dbReference>
<evidence type="ECO:0000256" key="11">
    <source>
        <dbReference type="SAM" id="MobiDB-lite"/>
    </source>
</evidence>
<dbReference type="CDD" id="cd00075">
    <property type="entry name" value="HATPase"/>
    <property type="match status" value="1"/>
</dbReference>
<keyword evidence="4" id="KW-0597">Phosphoprotein</keyword>
<feature type="domain" description="Histidine kinase" evidence="13">
    <location>
        <begin position="250"/>
        <end position="463"/>
    </location>
</feature>
<evidence type="ECO:0000256" key="2">
    <source>
        <dbReference type="ARBA" id="ARBA00004236"/>
    </source>
</evidence>
<feature type="domain" description="HAMP" evidence="14">
    <location>
        <begin position="180"/>
        <end position="235"/>
    </location>
</feature>
<keyword evidence="7 15" id="KW-0418">Kinase</keyword>
<evidence type="ECO:0000259" key="14">
    <source>
        <dbReference type="PROSITE" id="PS50885"/>
    </source>
</evidence>
<dbReference type="CDD" id="cd00082">
    <property type="entry name" value="HisKA"/>
    <property type="match status" value="1"/>
</dbReference>
<evidence type="ECO:0000256" key="10">
    <source>
        <dbReference type="ARBA" id="ARBA00023136"/>
    </source>
</evidence>
<dbReference type="GeneID" id="93926405"/>
<comment type="catalytic activity">
    <reaction evidence="1">
        <text>ATP + protein L-histidine = ADP + protein N-phospho-L-histidine.</text>
        <dbReference type="EC" id="2.7.13.3"/>
    </reaction>
</comment>
<dbReference type="PROSITE" id="PS50109">
    <property type="entry name" value="HIS_KIN"/>
    <property type="match status" value="1"/>
</dbReference>
<evidence type="ECO:0000256" key="12">
    <source>
        <dbReference type="SAM" id="Phobius"/>
    </source>
</evidence>
<proteinExistence type="predicted"/>
<dbReference type="Pfam" id="PF00512">
    <property type="entry name" value="HisKA"/>
    <property type="match status" value="1"/>
</dbReference>
<gene>
    <name evidence="15" type="ORF">OHB35_46590</name>
</gene>
<evidence type="ECO:0000256" key="9">
    <source>
        <dbReference type="ARBA" id="ARBA00023012"/>
    </source>
</evidence>
<evidence type="ECO:0000256" key="6">
    <source>
        <dbReference type="ARBA" id="ARBA00022692"/>
    </source>
</evidence>
<evidence type="ECO:0000256" key="5">
    <source>
        <dbReference type="ARBA" id="ARBA00022679"/>
    </source>
</evidence>
<dbReference type="SMART" id="SM00387">
    <property type="entry name" value="HATPase_c"/>
    <property type="match status" value="1"/>
</dbReference>
<dbReference type="PANTHER" id="PTHR45436:SF5">
    <property type="entry name" value="SENSOR HISTIDINE KINASE TRCS"/>
    <property type="match status" value="1"/>
</dbReference>
<dbReference type="InterPro" id="IPR003661">
    <property type="entry name" value="HisK_dim/P_dom"/>
</dbReference>
<dbReference type="SUPFAM" id="SSF55874">
    <property type="entry name" value="ATPase domain of HSP90 chaperone/DNA topoisomerase II/histidine kinase"/>
    <property type="match status" value="1"/>
</dbReference>
<dbReference type="Gene3D" id="1.10.287.130">
    <property type="match status" value="1"/>
</dbReference>
<dbReference type="EMBL" id="CP109135">
    <property type="protein sequence ID" value="WSD20114.1"/>
    <property type="molecule type" value="Genomic_DNA"/>
</dbReference>
<evidence type="ECO:0000256" key="8">
    <source>
        <dbReference type="ARBA" id="ARBA00022989"/>
    </source>
</evidence>
<reference evidence="15 16" key="1">
    <citation type="submission" date="2022-10" db="EMBL/GenBank/DDBJ databases">
        <title>The complete genomes of actinobacterial strains from the NBC collection.</title>
        <authorList>
            <person name="Joergensen T.S."/>
            <person name="Alvarez Arevalo M."/>
            <person name="Sterndorff E.B."/>
            <person name="Faurdal D."/>
            <person name="Vuksanovic O."/>
            <person name="Mourched A.-S."/>
            <person name="Charusanti P."/>
            <person name="Shaw S."/>
            <person name="Blin K."/>
            <person name="Weber T."/>
        </authorList>
    </citation>
    <scope>NUCLEOTIDE SEQUENCE [LARGE SCALE GENOMIC DNA]</scope>
    <source>
        <strain evidence="15 16">NBC 01752</strain>
    </source>
</reference>
<keyword evidence="8 12" id="KW-1133">Transmembrane helix</keyword>
<evidence type="ECO:0000259" key="13">
    <source>
        <dbReference type="PROSITE" id="PS50109"/>
    </source>
</evidence>
<keyword evidence="6 12" id="KW-0812">Transmembrane</keyword>
<evidence type="ECO:0000256" key="1">
    <source>
        <dbReference type="ARBA" id="ARBA00000085"/>
    </source>
</evidence>
<feature type="region of interest" description="Disordered" evidence="11">
    <location>
        <begin position="96"/>
        <end position="119"/>
    </location>
</feature>
<dbReference type="InterPro" id="IPR003594">
    <property type="entry name" value="HATPase_dom"/>
</dbReference>
<accession>A0ABZ1HNB6</accession>
<feature type="compositionally biased region" description="Pro residues" evidence="11">
    <location>
        <begin position="98"/>
        <end position="111"/>
    </location>
</feature>
<comment type="subcellular location">
    <subcellularLocation>
        <location evidence="2">Cell membrane</location>
    </subcellularLocation>
</comment>
<dbReference type="SMART" id="SM00304">
    <property type="entry name" value="HAMP"/>
    <property type="match status" value="1"/>
</dbReference>
<dbReference type="InterPro" id="IPR050428">
    <property type="entry name" value="TCS_sensor_his_kinase"/>
</dbReference>
<evidence type="ECO:0000313" key="15">
    <source>
        <dbReference type="EMBL" id="WSD20114.1"/>
    </source>
</evidence>
<dbReference type="InterPro" id="IPR005467">
    <property type="entry name" value="His_kinase_dom"/>
</dbReference>
<evidence type="ECO:0000256" key="3">
    <source>
        <dbReference type="ARBA" id="ARBA00012438"/>
    </source>
</evidence>